<evidence type="ECO:0000256" key="3">
    <source>
        <dbReference type="ARBA" id="ARBA00022741"/>
    </source>
</evidence>
<sequence length="231" mass="25633">MVLKLKNISVSYLGKQILRDISTSFETGEIVMVIGANGSGKSTLLKVLAGLIEYDGEIVLPEGVSDVSEVTGYVFQNPETQIIGSTVWEDVIFGLENIGLKKDEMEKRAMHVLRLLELEELKDTDPYYLSGGQKQRLAIASILALQPEFLLLDEVTAMLDKNGKREVVDAVVKLKEEGKGIIVATHELNLFSPYADRCIYIDAGTIVFDGNPNDGIKLYREKIHRQFASKV</sequence>
<reference evidence="6 7" key="1">
    <citation type="submission" date="2018-01" db="EMBL/GenBank/DDBJ databases">
        <title>The whole genome sequencing and assembly of Fervidobacterium changbaicum CBS-1 strain.</title>
        <authorList>
            <person name="Kim J.-Y."/>
            <person name="Park M.-K."/>
            <person name="Yi H."/>
            <person name="Bahn Y.-S."/>
            <person name="Kim J.F."/>
            <person name="Lee D.-W."/>
        </authorList>
    </citation>
    <scope>NUCLEOTIDE SEQUENCE [LARGE SCALE GENOMIC DNA]</scope>
    <source>
        <strain evidence="6 7">CBS-1</strain>
    </source>
</reference>
<proteinExistence type="inferred from homology"/>
<dbReference type="SMART" id="SM00382">
    <property type="entry name" value="AAA"/>
    <property type="match status" value="1"/>
</dbReference>
<keyword evidence="7" id="KW-1185">Reference proteome</keyword>
<dbReference type="GO" id="GO:0043190">
    <property type="term" value="C:ATP-binding cassette (ABC) transporter complex"/>
    <property type="evidence" value="ECO:0007669"/>
    <property type="project" value="TreeGrafter"/>
</dbReference>
<accession>A0AAE6CEG0</accession>
<dbReference type="EMBL" id="CP026721">
    <property type="protein sequence ID" value="QAV33866.1"/>
    <property type="molecule type" value="Genomic_DNA"/>
</dbReference>
<keyword evidence="3" id="KW-0547">Nucleotide-binding</keyword>
<evidence type="ECO:0000259" key="5">
    <source>
        <dbReference type="PROSITE" id="PS50893"/>
    </source>
</evidence>
<dbReference type="PROSITE" id="PS50893">
    <property type="entry name" value="ABC_TRANSPORTER_2"/>
    <property type="match status" value="1"/>
</dbReference>
<dbReference type="Proteomes" id="UP000288947">
    <property type="component" value="Chromosome"/>
</dbReference>
<dbReference type="InterPro" id="IPR017871">
    <property type="entry name" value="ABC_transporter-like_CS"/>
</dbReference>
<keyword evidence="4 6" id="KW-0067">ATP-binding</keyword>
<dbReference type="InterPro" id="IPR027417">
    <property type="entry name" value="P-loop_NTPase"/>
</dbReference>
<dbReference type="SUPFAM" id="SSF52540">
    <property type="entry name" value="P-loop containing nucleoside triphosphate hydrolases"/>
    <property type="match status" value="1"/>
</dbReference>
<dbReference type="Gene3D" id="3.40.50.300">
    <property type="entry name" value="P-loop containing nucleotide triphosphate hydrolases"/>
    <property type="match status" value="1"/>
</dbReference>
<feature type="domain" description="ABC transporter" evidence="5">
    <location>
        <begin position="3"/>
        <end position="228"/>
    </location>
</feature>
<gene>
    <name evidence="6" type="ORF">CBS1_09215</name>
</gene>
<comment type="similarity">
    <text evidence="1">Belongs to the ABC transporter superfamily.</text>
</comment>
<dbReference type="PANTHER" id="PTHR43553:SF24">
    <property type="entry name" value="ENERGY-COUPLING FACTOR TRANSPORTER ATP-BINDING PROTEIN ECFA1"/>
    <property type="match status" value="1"/>
</dbReference>
<protein>
    <submittedName>
        <fullName evidence="6">ABC transporter ATP-binding protein</fullName>
    </submittedName>
</protein>
<organism evidence="6 7">
    <name type="scientific">Fervidobacterium changbaicum</name>
    <dbReference type="NCBI Taxonomy" id="310769"/>
    <lineage>
        <taxon>Bacteria</taxon>
        <taxon>Thermotogati</taxon>
        <taxon>Thermotogota</taxon>
        <taxon>Thermotogae</taxon>
        <taxon>Thermotogales</taxon>
        <taxon>Fervidobacteriaceae</taxon>
        <taxon>Fervidobacterium</taxon>
    </lineage>
</organism>
<dbReference type="Pfam" id="PF00005">
    <property type="entry name" value="ABC_tran"/>
    <property type="match status" value="1"/>
</dbReference>
<dbReference type="RefSeq" id="WP_090222667.1">
    <property type="nucleotide sequence ID" value="NZ_CP026721.1"/>
</dbReference>
<dbReference type="PROSITE" id="PS00211">
    <property type="entry name" value="ABC_TRANSPORTER_1"/>
    <property type="match status" value="1"/>
</dbReference>
<dbReference type="GO" id="GO:0005524">
    <property type="term" value="F:ATP binding"/>
    <property type="evidence" value="ECO:0007669"/>
    <property type="project" value="UniProtKB-KW"/>
</dbReference>
<dbReference type="PANTHER" id="PTHR43553">
    <property type="entry name" value="HEAVY METAL TRANSPORTER"/>
    <property type="match status" value="1"/>
</dbReference>
<dbReference type="AlphaFoldDB" id="A0AAE6CEG0"/>
<name>A0AAE6CEG0_9BACT</name>
<evidence type="ECO:0000256" key="1">
    <source>
        <dbReference type="ARBA" id="ARBA00005417"/>
    </source>
</evidence>
<evidence type="ECO:0000313" key="7">
    <source>
        <dbReference type="Proteomes" id="UP000288947"/>
    </source>
</evidence>
<dbReference type="GO" id="GO:0042626">
    <property type="term" value="F:ATPase-coupled transmembrane transporter activity"/>
    <property type="evidence" value="ECO:0007669"/>
    <property type="project" value="TreeGrafter"/>
</dbReference>
<dbReference type="GO" id="GO:0016887">
    <property type="term" value="F:ATP hydrolysis activity"/>
    <property type="evidence" value="ECO:0007669"/>
    <property type="project" value="InterPro"/>
</dbReference>
<dbReference type="InterPro" id="IPR003439">
    <property type="entry name" value="ABC_transporter-like_ATP-bd"/>
</dbReference>
<evidence type="ECO:0000256" key="2">
    <source>
        <dbReference type="ARBA" id="ARBA00022448"/>
    </source>
</evidence>
<keyword evidence="2" id="KW-0813">Transport</keyword>
<evidence type="ECO:0000256" key="4">
    <source>
        <dbReference type="ARBA" id="ARBA00022840"/>
    </source>
</evidence>
<dbReference type="CDD" id="cd03225">
    <property type="entry name" value="ABC_cobalt_CbiO_domain1"/>
    <property type="match status" value="1"/>
</dbReference>
<dbReference type="InterPro" id="IPR050095">
    <property type="entry name" value="ECF_ABC_transporter_ATP-bd"/>
</dbReference>
<dbReference type="InterPro" id="IPR003593">
    <property type="entry name" value="AAA+_ATPase"/>
</dbReference>
<evidence type="ECO:0000313" key="6">
    <source>
        <dbReference type="EMBL" id="QAV33866.1"/>
    </source>
</evidence>
<dbReference type="InterPro" id="IPR015856">
    <property type="entry name" value="ABC_transpr_CbiO/EcfA_su"/>
</dbReference>